<dbReference type="SUPFAM" id="SSF51556">
    <property type="entry name" value="Metallo-dependent hydrolases"/>
    <property type="match status" value="1"/>
</dbReference>
<dbReference type="EC" id="3.5.2.5" evidence="5"/>
<dbReference type="GO" id="GO:0006145">
    <property type="term" value="P:purine nucleobase catabolic process"/>
    <property type="evidence" value="ECO:0007669"/>
    <property type="project" value="TreeGrafter"/>
</dbReference>
<dbReference type="InterPro" id="IPR006680">
    <property type="entry name" value="Amidohydro-rel"/>
</dbReference>
<evidence type="ECO:0000313" key="11">
    <source>
        <dbReference type="Proteomes" id="UP000251047"/>
    </source>
</evidence>
<dbReference type="Pfam" id="PF01979">
    <property type="entry name" value="Amidohydro_1"/>
    <property type="match status" value="1"/>
</dbReference>
<keyword evidence="7" id="KW-0378">Hydrolase</keyword>
<dbReference type="PANTHER" id="PTHR43668:SF2">
    <property type="entry name" value="ALLANTOINASE"/>
    <property type="match status" value="1"/>
</dbReference>
<protein>
    <recommendedName>
        <fullName evidence="5">allantoinase</fullName>
        <ecNumber evidence="5">3.5.2.5</ecNumber>
    </recommendedName>
</protein>
<comment type="similarity">
    <text evidence="3">Belongs to the metallo-dependent hydrolases superfamily. Allantoinase family.</text>
</comment>
<dbReference type="GO" id="GO:0004038">
    <property type="term" value="F:allantoinase activity"/>
    <property type="evidence" value="ECO:0007669"/>
    <property type="project" value="UniProtKB-EC"/>
</dbReference>
<evidence type="ECO:0000256" key="4">
    <source>
        <dbReference type="ARBA" id="ARBA00011881"/>
    </source>
</evidence>
<dbReference type="SUPFAM" id="SSF51338">
    <property type="entry name" value="Composite domain of metallo-dependent hydrolases"/>
    <property type="match status" value="1"/>
</dbReference>
<dbReference type="Gene3D" id="2.30.40.10">
    <property type="entry name" value="Urease, subunit C, domain 1"/>
    <property type="match status" value="1"/>
</dbReference>
<sequence>MPASTTVFRAHSAVYEDPATGRTVTGPAEIFVSDGMITQIRSKSCGASPEVDRQGEAPADSALAAQVPPDQTVDVPPTHVLIPGLVDTHVHVNEPGRTEWEGFATVTRAAAAGGVTTLLDMPLNSIPSTTSLKALATKREIAAQKAKITVGFWGGAVPENVGTGELRALWETGRVFGFKCFLLHSGVDEFAPLNRDQLYTAMREIAEFDGLLIVHAEDPGVINETEQAQQEAGGITEVYRTFELPRPDSAETAAIRTVIEAAEATGCRAHILHLSSAQSLPIIRDAKNRGVRITAETCPHYLSLFSEEIHNGATQFKCCPPIRCAENREELWKGLVDGVIDMVVTDHSPCTAELKKFAAAARDMRDHAFSAVASSGNDLGGKGADARGAQGSFGDAWGGVASVQLGLPVVWSQARRRGLDLSSVVGWMCTKPARWAGLPDRGAIRVGARADFAAIAADDAFVVLPECLYHRNKVTAYAQQALAGLVTHTWIAGSLVYRRPQIADDRSDANVFPHPIVPLLSRPEGE</sequence>
<evidence type="ECO:0000256" key="6">
    <source>
        <dbReference type="ARBA" id="ARBA00022723"/>
    </source>
</evidence>
<dbReference type="AlphaFoldDB" id="A0A364VEP8"/>
<dbReference type="EMBL" id="PHQP01000001">
    <property type="protein sequence ID" value="RAV35016.1"/>
    <property type="molecule type" value="Genomic_DNA"/>
</dbReference>
<dbReference type="InterPro" id="IPR017593">
    <property type="entry name" value="Allantoinase"/>
</dbReference>
<proteinExistence type="inferred from homology"/>
<evidence type="ECO:0000256" key="5">
    <source>
        <dbReference type="ARBA" id="ARBA00012863"/>
    </source>
</evidence>
<gene>
    <name evidence="10" type="primary">allB</name>
    <name evidence="10" type="ORF">CWC39_00130</name>
</gene>
<name>A0A364VEP8_9CORY</name>
<organism evidence="10 11">
    <name type="scientific">Corynebacterium heidelbergense</name>
    <dbReference type="NCBI Taxonomy" id="2055947"/>
    <lineage>
        <taxon>Bacteria</taxon>
        <taxon>Bacillati</taxon>
        <taxon>Actinomycetota</taxon>
        <taxon>Actinomycetes</taxon>
        <taxon>Mycobacteriales</taxon>
        <taxon>Corynebacteriaceae</taxon>
        <taxon>Corynebacterium</taxon>
    </lineage>
</organism>
<evidence type="ECO:0000256" key="1">
    <source>
        <dbReference type="ARBA" id="ARBA00001947"/>
    </source>
</evidence>
<evidence type="ECO:0000256" key="8">
    <source>
        <dbReference type="ARBA" id="ARBA00022833"/>
    </source>
</evidence>
<evidence type="ECO:0000259" key="9">
    <source>
        <dbReference type="Pfam" id="PF01979"/>
    </source>
</evidence>
<dbReference type="GO" id="GO:0000256">
    <property type="term" value="P:allantoin catabolic process"/>
    <property type="evidence" value="ECO:0007669"/>
    <property type="project" value="InterPro"/>
</dbReference>
<dbReference type="GO" id="GO:0008270">
    <property type="term" value="F:zinc ion binding"/>
    <property type="evidence" value="ECO:0007669"/>
    <property type="project" value="InterPro"/>
</dbReference>
<comment type="caution">
    <text evidence="10">The sequence shown here is derived from an EMBL/GenBank/DDBJ whole genome shotgun (WGS) entry which is preliminary data.</text>
</comment>
<evidence type="ECO:0000256" key="3">
    <source>
        <dbReference type="ARBA" id="ARBA00010368"/>
    </source>
</evidence>
<comment type="cofactor">
    <cofactor evidence="1">
        <name>Zn(2+)</name>
        <dbReference type="ChEBI" id="CHEBI:29105"/>
    </cofactor>
</comment>
<dbReference type="Proteomes" id="UP000251047">
    <property type="component" value="Unassembled WGS sequence"/>
</dbReference>
<dbReference type="NCBIfam" id="TIGR03178">
    <property type="entry name" value="allantoinase"/>
    <property type="match status" value="1"/>
</dbReference>
<dbReference type="OrthoDB" id="9803027at2"/>
<keyword evidence="6" id="KW-0479">Metal-binding</keyword>
<evidence type="ECO:0000313" key="10">
    <source>
        <dbReference type="EMBL" id="RAV35016.1"/>
    </source>
</evidence>
<dbReference type="GO" id="GO:0005737">
    <property type="term" value="C:cytoplasm"/>
    <property type="evidence" value="ECO:0007669"/>
    <property type="project" value="TreeGrafter"/>
</dbReference>
<comment type="subunit">
    <text evidence="4">Homotetramer.</text>
</comment>
<dbReference type="GO" id="GO:0050897">
    <property type="term" value="F:cobalt ion binding"/>
    <property type="evidence" value="ECO:0007669"/>
    <property type="project" value="InterPro"/>
</dbReference>
<accession>A0A364VEP8</accession>
<dbReference type="RefSeq" id="WP_112768492.1">
    <property type="nucleotide sequence ID" value="NZ_PHQP01000001.1"/>
</dbReference>
<dbReference type="Gene3D" id="3.20.20.140">
    <property type="entry name" value="Metal-dependent hydrolases"/>
    <property type="match status" value="1"/>
</dbReference>
<reference evidence="10 11" key="1">
    <citation type="journal article" date="2018" name="Syst. Appl. Microbiol.">
        <title>Corynebacterium heidelbergense sp. nov., isolated from the preen glands of Egyptian geese (Alopochen aegyptiacus).</title>
        <authorList>
            <person name="Braun M.S."/>
            <person name="Wang E."/>
            <person name="Zimmermann S."/>
            <person name="Wink M."/>
        </authorList>
    </citation>
    <scope>NUCLEOTIDE SEQUENCE [LARGE SCALE GENOMIC DNA]</scope>
    <source>
        <strain evidence="10 11">DSM 104638</strain>
    </source>
</reference>
<dbReference type="InterPro" id="IPR032466">
    <property type="entry name" value="Metal_Hydrolase"/>
</dbReference>
<feature type="domain" description="Amidohydrolase-related" evidence="9">
    <location>
        <begin position="80"/>
        <end position="496"/>
    </location>
</feature>
<dbReference type="InterPro" id="IPR011059">
    <property type="entry name" value="Metal-dep_hydrolase_composite"/>
</dbReference>
<comment type="pathway">
    <text evidence="2">Nitrogen metabolism; (S)-allantoin degradation; allantoate from (S)-allantoin: step 1/1.</text>
</comment>
<evidence type="ECO:0000256" key="7">
    <source>
        <dbReference type="ARBA" id="ARBA00022801"/>
    </source>
</evidence>
<evidence type="ECO:0000256" key="2">
    <source>
        <dbReference type="ARBA" id="ARBA00004968"/>
    </source>
</evidence>
<dbReference type="InterPro" id="IPR050138">
    <property type="entry name" value="DHOase/Allantoinase_Hydrolase"/>
</dbReference>
<dbReference type="PANTHER" id="PTHR43668">
    <property type="entry name" value="ALLANTOINASE"/>
    <property type="match status" value="1"/>
</dbReference>
<keyword evidence="8" id="KW-0862">Zinc</keyword>